<reference evidence="4" key="1">
    <citation type="journal article" date="2019" name="Int. J. Syst. Evol. Microbiol.">
        <title>The Global Catalogue of Microorganisms (GCM) 10K type strain sequencing project: providing services to taxonomists for standard genome sequencing and annotation.</title>
        <authorList>
            <consortium name="The Broad Institute Genomics Platform"/>
            <consortium name="The Broad Institute Genome Sequencing Center for Infectious Disease"/>
            <person name="Wu L."/>
            <person name="Ma J."/>
        </authorList>
    </citation>
    <scope>NUCLEOTIDE SEQUENCE [LARGE SCALE GENOMIC DNA]</scope>
    <source>
        <strain evidence="4">CGMCC 4.7304</strain>
    </source>
</reference>
<evidence type="ECO:0000313" key="4">
    <source>
        <dbReference type="Proteomes" id="UP001596083"/>
    </source>
</evidence>
<feature type="domain" description="DUF397" evidence="2">
    <location>
        <begin position="11"/>
        <end position="63"/>
    </location>
</feature>
<keyword evidence="4" id="KW-1185">Reference proteome</keyword>
<accession>A0ABW0ZEM4</accession>
<name>A0ABW0ZEM4_9ACTN</name>
<protein>
    <submittedName>
        <fullName evidence="3">DUF397 domain-containing protein</fullName>
    </submittedName>
</protein>
<comment type="caution">
    <text evidence="3">The sequence shown here is derived from an EMBL/GenBank/DDBJ whole genome shotgun (WGS) entry which is preliminary data.</text>
</comment>
<feature type="region of interest" description="Disordered" evidence="1">
    <location>
        <begin position="1"/>
        <end position="26"/>
    </location>
</feature>
<dbReference type="Pfam" id="PF04149">
    <property type="entry name" value="DUF397"/>
    <property type="match status" value="1"/>
</dbReference>
<evidence type="ECO:0000313" key="3">
    <source>
        <dbReference type="EMBL" id="MFC5724785.1"/>
    </source>
</evidence>
<evidence type="ECO:0000259" key="2">
    <source>
        <dbReference type="Pfam" id="PF04149"/>
    </source>
</evidence>
<sequence length="72" mass="8004">MLTTEPDLSRASWRKSTYSQSSGGCVEITEEYPDRIPVRDSKAHDRIPVVVPRRAWTTFVTAVAATDGRLPA</sequence>
<gene>
    <name evidence="3" type="ORF">ACFP1Z_32020</name>
</gene>
<proteinExistence type="predicted"/>
<feature type="compositionally biased region" description="Polar residues" evidence="1">
    <location>
        <begin position="14"/>
        <end position="23"/>
    </location>
</feature>
<dbReference type="InterPro" id="IPR007278">
    <property type="entry name" value="DUF397"/>
</dbReference>
<dbReference type="Proteomes" id="UP001596083">
    <property type="component" value="Unassembled WGS sequence"/>
</dbReference>
<organism evidence="3 4">
    <name type="scientific">Streptomyces gamaensis</name>
    <dbReference type="NCBI Taxonomy" id="1763542"/>
    <lineage>
        <taxon>Bacteria</taxon>
        <taxon>Bacillati</taxon>
        <taxon>Actinomycetota</taxon>
        <taxon>Actinomycetes</taxon>
        <taxon>Kitasatosporales</taxon>
        <taxon>Streptomycetaceae</taxon>
        <taxon>Streptomyces</taxon>
    </lineage>
</organism>
<evidence type="ECO:0000256" key="1">
    <source>
        <dbReference type="SAM" id="MobiDB-lite"/>
    </source>
</evidence>
<dbReference type="EMBL" id="JBHSPB010000035">
    <property type="protein sequence ID" value="MFC5724785.1"/>
    <property type="molecule type" value="Genomic_DNA"/>
</dbReference>
<dbReference type="RefSeq" id="WP_390321279.1">
    <property type="nucleotide sequence ID" value="NZ_JBHSPB010000035.1"/>
</dbReference>